<evidence type="ECO:0000313" key="2">
    <source>
        <dbReference type="Proteomes" id="UP000197334"/>
    </source>
</evidence>
<organism evidence="1 2">
    <name type="scientific">Halomonas campaniensis</name>
    <dbReference type="NCBI Taxonomy" id="213554"/>
    <lineage>
        <taxon>Bacteria</taxon>
        <taxon>Pseudomonadati</taxon>
        <taxon>Pseudomonadota</taxon>
        <taxon>Gammaproteobacteria</taxon>
        <taxon>Oceanospirillales</taxon>
        <taxon>Halomonadaceae</taxon>
        <taxon>Halomonas</taxon>
    </lineage>
</organism>
<keyword evidence="2" id="KW-1185">Reference proteome</keyword>
<dbReference type="OrthoDB" id="6150922at2"/>
<evidence type="ECO:0000313" key="1">
    <source>
        <dbReference type="EMBL" id="OWV31143.1"/>
    </source>
</evidence>
<dbReference type="AlphaFoldDB" id="A0A246S5H4"/>
<reference evidence="1 2" key="1">
    <citation type="submission" date="2014-08" db="EMBL/GenBank/DDBJ databases">
        <title>Draft genome sequence of a novel L-asparaginase producing marine bacterium, Halomonas campaniensis.</title>
        <authorList>
            <person name="Sundarakrishnan B."/>
            <person name="Moushumi Priya A."/>
            <person name="Raman G."/>
            <person name="Sakthivel N."/>
            <person name="Park S."/>
            <person name="Jayachandran S."/>
        </authorList>
    </citation>
    <scope>NUCLEOTIDE SEQUENCE [LARGE SCALE GENOMIC DNA]</scope>
    <source>
        <strain evidence="1 2">SK03</strain>
    </source>
</reference>
<name>A0A246S5H4_9GAMM</name>
<gene>
    <name evidence="1" type="ORF">JI62_03210</name>
</gene>
<comment type="caution">
    <text evidence="1">The sequence shown here is derived from an EMBL/GenBank/DDBJ whole genome shotgun (WGS) entry which is preliminary data.</text>
</comment>
<accession>A0A246S5H4</accession>
<dbReference type="Proteomes" id="UP000197334">
    <property type="component" value="Unassembled WGS sequence"/>
</dbReference>
<sequence length="278" mass="30889">MSQLKENQVIILAANSAAIKSVHENYFEYDEVKISNPAIKKIVSYVASTINNEIEATYGVIIDYEYVIFGTGHTPEKAGVVFFLASSQDSEKTLEIVHKARSLAIHIVQKLLPAGDLFQAQQPVTWLDKQKTEALDERQELFLTKWGSSKIPDGFSLLDTPESEPLLCVDSEFITPEKRATTSSPILGAGLADGFSYSRNEIYILTIQESLQKTGDIRKFKAAHPDLLKTISQASFENLPVRFTATRTTDTTSQKSTYTLDSLVIDKALLDTEGFELT</sequence>
<protein>
    <submittedName>
        <fullName evidence="1">Uncharacterized protein</fullName>
    </submittedName>
</protein>
<proteinExistence type="predicted"/>
<dbReference type="EMBL" id="JPUA01000007">
    <property type="protein sequence ID" value="OWV31143.1"/>
    <property type="molecule type" value="Genomic_DNA"/>
</dbReference>
<dbReference type="RefSeq" id="WP_088698794.1">
    <property type="nucleotide sequence ID" value="NZ_JPUA01000007.1"/>
</dbReference>